<accession>A0A4Z0BS48</accession>
<name>A0A4Z0BS48_9BURK</name>
<keyword evidence="2" id="KW-1185">Reference proteome</keyword>
<gene>
    <name evidence="1" type="ORF">EZ242_07835</name>
</gene>
<evidence type="ECO:0000313" key="2">
    <source>
        <dbReference type="Proteomes" id="UP000297564"/>
    </source>
</evidence>
<sequence length="526" mass="57359">MSSPDLASPPTKPAGTEPTIVTFGINDPEVLLAMADYADGPPRTQFLTTALKIGVLSLKAARGTLDSDTVRREGDRLMEQLGERLNAWRGKFEERVTGSLSHYFDPQQGLFVERVDRLTRADGELATVVRQQVKDAEQSLNRVFEQFIGENSQLLKALDPGGDNQLVAGLQRTLDAVVQSQNGAILSQFSLDNKDGALVRFLGELTARHGDLNQALSRNMQAVVGEFSLDRPDSALSRLVGRVEAAQRSLTSELSLDNEHSALRRMVTMLQEHQRINVEHNTRLAETLQAAVQALQARREEAARGTRHGLEFEAALGEHLRGMVAGAGDIVEDTGATTGLIPNCKVGDHVITIGPEKTAAGARIVVEAKESASYDLRRSLEEADVARRNRAAGVCVFVHSSRTAPDSIPAFARYGHDLVIRWSAEDPGCDVWLQAALMVATALSVRAVQHGKQDAASFARIDKAVERIRKHLEGFEEISTSARTVSRAAEKILARSKLMEDGLAEHVTAIGEEFLKLKARSEEDEA</sequence>
<dbReference type="Proteomes" id="UP000297564">
    <property type="component" value="Unassembled WGS sequence"/>
</dbReference>
<dbReference type="EMBL" id="SMLL01000003">
    <property type="protein sequence ID" value="TFZ01284.1"/>
    <property type="molecule type" value="Genomic_DNA"/>
</dbReference>
<protein>
    <submittedName>
        <fullName evidence="1">Uncharacterized protein</fullName>
    </submittedName>
</protein>
<organism evidence="1 2">
    <name type="scientific">Ramlibacter rhizophilus</name>
    <dbReference type="NCBI Taxonomy" id="1781167"/>
    <lineage>
        <taxon>Bacteria</taxon>
        <taxon>Pseudomonadati</taxon>
        <taxon>Pseudomonadota</taxon>
        <taxon>Betaproteobacteria</taxon>
        <taxon>Burkholderiales</taxon>
        <taxon>Comamonadaceae</taxon>
        <taxon>Ramlibacter</taxon>
    </lineage>
</organism>
<proteinExistence type="predicted"/>
<comment type="caution">
    <text evidence="1">The sequence shown here is derived from an EMBL/GenBank/DDBJ whole genome shotgun (WGS) entry which is preliminary data.</text>
</comment>
<reference evidence="1 2" key="1">
    <citation type="submission" date="2019-03" db="EMBL/GenBank/DDBJ databases">
        <title>Ramlibacter rhizophilus CCTCC AB2015357, whole genome shotgun sequence.</title>
        <authorList>
            <person name="Zhang X."/>
            <person name="Feng G."/>
            <person name="Zhu H."/>
        </authorList>
    </citation>
    <scope>NUCLEOTIDE SEQUENCE [LARGE SCALE GENOMIC DNA]</scope>
    <source>
        <strain evidence="1 2">CCTCC AB2015357</strain>
    </source>
</reference>
<dbReference type="AlphaFoldDB" id="A0A4Z0BS48"/>
<dbReference type="OrthoDB" id="292200at2"/>
<evidence type="ECO:0000313" key="1">
    <source>
        <dbReference type="EMBL" id="TFZ01284.1"/>
    </source>
</evidence>
<dbReference type="RefSeq" id="WP_135284582.1">
    <property type="nucleotide sequence ID" value="NZ_SMLL01000003.1"/>
</dbReference>